<dbReference type="RefSeq" id="WP_097939311.1">
    <property type="nucleotide sequence ID" value="NZ_BLKS01000001.1"/>
</dbReference>
<reference evidence="1" key="3">
    <citation type="submission" date="2020-02" db="EMBL/GenBank/DDBJ databases">
        <authorList>
            <person name="Matsumoto Y."/>
            <person name="Motooka D."/>
            <person name="Nakamura S."/>
        </authorList>
    </citation>
    <scope>NUCLEOTIDE SEQUENCE</scope>
    <source>
        <strain evidence="1">JCM 6377</strain>
    </source>
</reference>
<dbReference type="Proteomes" id="UP000465302">
    <property type="component" value="Unassembled WGS sequence"/>
</dbReference>
<reference evidence="2 3" key="1">
    <citation type="submission" date="2017-10" db="EMBL/GenBank/DDBJ databases">
        <title>The new phylogeny of genus Mycobacterium.</title>
        <authorList>
            <person name="Tortoli E."/>
            <person name="Trovato A."/>
            <person name="Cirillo D.M."/>
        </authorList>
    </citation>
    <scope>NUCLEOTIDE SEQUENCE [LARGE SCALE GENOMIC DNA]</scope>
    <source>
        <strain evidence="2 3">CCUG37673</strain>
    </source>
</reference>
<dbReference type="AlphaFoldDB" id="A0A2A7N9S1"/>
<dbReference type="Proteomes" id="UP000220914">
    <property type="component" value="Unassembled WGS sequence"/>
</dbReference>
<proteinExistence type="predicted"/>
<sequence length="74" mass="8281">MAVDDERFAVLRDLPFKVRAEIADLLEQDKPIGAIYALRDAIGFENIGIADGKKVIDGVRELSDEDRKAILERP</sequence>
<dbReference type="EMBL" id="PDCP01000009">
    <property type="protein sequence ID" value="PEG40644.1"/>
    <property type="molecule type" value="Genomic_DNA"/>
</dbReference>
<comment type="caution">
    <text evidence="2">The sequence shown here is derived from an EMBL/GenBank/DDBJ whole genome shotgun (WGS) entry which is preliminary data.</text>
</comment>
<gene>
    <name evidence="2" type="ORF">CQY20_06850</name>
    <name evidence="1" type="ORF">MAGR_18310</name>
</gene>
<protein>
    <submittedName>
        <fullName evidence="2">Uncharacterized protein</fullName>
    </submittedName>
</protein>
<organism evidence="2 3">
    <name type="scientific">Mycolicibacterium agri</name>
    <name type="common">Mycobacterium agri</name>
    <dbReference type="NCBI Taxonomy" id="36811"/>
    <lineage>
        <taxon>Bacteria</taxon>
        <taxon>Bacillati</taxon>
        <taxon>Actinomycetota</taxon>
        <taxon>Actinomycetes</taxon>
        <taxon>Mycobacteriales</taxon>
        <taxon>Mycobacteriaceae</taxon>
        <taxon>Mycolicibacterium</taxon>
    </lineage>
</organism>
<accession>A0A2A7N9S1</accession>
<reference evidence="1 4" key="2">
    <citation type="journal article" date="2019" name="Emerg. Microbes Infect.">
        <title>Comprehensive subspecies identification of 175 nontuberculous mycobacteria species based on 7547 genomic profiles.</title>
        <authorList>
            <person name="Matsumoto Y."/>
            <person name="Kinjo T."/>
            <person name="Motooka D."/>
            <person name="Nabeya D."/>
            <person name="Jung N."/>
            <person name="Uechi K."/>
            <person name="Horii T."/>
            <person name="Iida T."/>
            <person name="Fujita J."/>
            <person name="Nakamura S."/>
        </authorList>
    </citation>
    <scope>NUCLEOTIDE SEQUENCE [LARGE SCALE GENOMIC DNA]</scope>
    <source>
        <strain evidence="1 4">JCM 6377</strain>
    </source>
</reference>
<name>A0A2A7N9S1_MYCAG</name>
<evidence type="ECO:0000313" key="3">
    <source>
        <dbReference type="Proteomes" id="UP000220914"/>
    </source>
</evidence>
<evidence type="ECO:0000313" key="1">
    <source>
        <dbReference type="EMBL" id="GFG50390.1"/>
    </source>
</evidence>
<evidence type="ECO:0000313" key="4">
    <source>
        <dbReference type="Proteomes" id="UP000465302"/>
    </source>
</evidence>
<keyword evidence="3" id="KW-1185">Reference proteome</keyword>
<evidence type="ECO:0000313" key="2">
    <source>
        <dbReference type="EMBL" id="PEG40644.1"/>
    </source>
</evidence>
<dbReference type="EMBL" id="BLKS01000001">
    <property type="protein sequence ID" value="GFG50390.1"/>
    <property type="molecule type" value="Genomic_DNA"/>
</dbReference>